<accession>A0A1N7HCZ5</accession>
<dbReference type="RefSeq" id="WP_076482783.1">
    <property type="nucleotide sequence ID" value="NZ_FTNT01000015.1"/>
</dbReference>
<reference evidence="5 6" key="1">
    <citation type="submission" date="2017-01" db="EMBL/GenBank/DDBJ databases">
        <authorList>
            <person name="Mah S.A."/>
            <person name="Swanson W.J."/>
            <person name="Moy G.W."/>
            <person name="Vacquier V.D."/>
        </authorList>
    </citation>
    <scope>NUCLEOTIDE SEQUENCE [LARGE SCALE GENOMIC DNA]</scope>
    <source>
        <strain evidence="5 6">CPCC 203464</strain>
    </source>
</reference>
<dbReference type="EMBL" id="FTNT01000015">
    <property type="protein sequence ID" value="SIS22682.1"/>
    <property type="molecule type" value="Genomic_DNA"/>
</dbReference>
<evidence type="ECO:0000256" key="2">
    <source>
        <dbReference type="ARBA" id="ARBA00023043"/>
    </source>
</evidence>
<evidence type="ECO:0000313" key="6">
    <source>
        <dbReference type="Proteomes" id="UP000186218"/>
    </source>
</evidence>
<feature type="region of interest" description="Disordered" evidence="4">
    <location>
        <begin position="1"/>
        <end position="32"/>
    </location>
</feature>
<keyword evidence="1" id="KW-0677">Repeat</keyword>
<dbReference type="PROSITE" id="PS50088">
    <property type="entry name" value="ANK_REPEAT"/>
    <property type="match status" value="2"/>
</dbReference>
<keyword evidence="2 3" id="KW-0040">ANK repeat</keyword>
<feature type="repeat" description="ANK" evidence="3">
    <location>
        <begin position="410"/>
        <end position="442"/>
    </location>
</feature>
<protein>
    <submittedName>
        <fullName evidence="5">Uncharacterized protein</fullName>
    </submittedName>
</protein>
<evidence type="ECO:0000256" key="1">
    <source>
        <dbReference type="ARBA" id="ARBA00022737"/>
    </source>
</evidence>
<evidence type="ECO:0000256" key="4">
    <source>
        <dbReference type="SAM" id="MobiDB-lite"/>
    </source>
</evidence>
<sequence length="473" mass="51393">MATARLPQRPDLAQLRTRARELQRERRGDGDPGFRLHEAQAEVARRYGFASWPRLVRHVEAIAARTWSPRPAGDAESEADRFLRQVCLNYQSDGDRHWRSAPSTLAEHPELPADDLAVAVAVGSVPDLRDHLRKRPEAVNIPTGPHGWSPLMYATYSRFPVDRRDAIATVTALLDAGADPNDGSFFSGLPTPFTVLTGALGGGEQDQPAHPHWAAVARALLERGAEPNDGQALYNRMFSRDDAFLELLFDFGLGHGDGGPWRRLLPDLLPDPPTLLAGLLGWAVLHDQRSRVRLLADHGVDMTAANAAGRTPIDIARTNGHTELIDILVELGAQTVPADPVDAYIGAVLAGDEVAASATPAEIVVRARQRRPGLVVWAAGLGRGAAVDILLRAGFHIDALGRGDVPIEQPWQTALHTAVENDDLELVRRLLARGARTDLRDSRFDGTPADWAEHLGRPEIGAVLAEHPPIGRT</sequence>
<proteinExistence type="predicted"/>
<dbReference type="Proteomes" id="UP000186218">
    <property type="component" value="Unassembled WGS sequence"/>
</dbReference>
<evidence type="ECO:0000256" key="3">
    <source>
        <dbReference type="PROSITE-ProRule" id="PRU00023"/>
    </source>
</evidence>
<dbReference type="InterPro" id="IPR002110">
    <property type="entry name" value="Ankyrin_rpt"/>
</dbReference>
<evidence type="ECO:0000313" key="5">
    <source>
        <dbReference type="EMBL" id="SIS22682.1"/>
    </source>
</evidence>
<dbReference type="InterPro" id="IPR036770">
    <property type="entry name" value="Ankyrin_rpt-contain_sf"/>
</dbReference>
<dbReference type="AlphaFoldDB" id="A0A1N7HCZ5"/>
<dbReference type="Gene3D" id="1.25.40.20">
    <property type="entry name" value="Ankyrin repeat-containing domain"/>
    <property type="match status" value="3"/>
</dbReference>
<dbReference type="SMART" id="SM00248">
    <property type="entry name" value="ANK"/>
    <property type="match status" value="4"/>
</dbReference>
<name>A0A1N7HCZ5_9NOCA</name>
<dbReference type="PANTHER" id="PTHR24189">
    <property type="entry name" value="MYOTROPHIN"/>
    <property type="match status" value="1"/>
</dbReference>
<gene>
    <name evidence="5" type="ORF">SAMN05445060_4001</name>
</gene>
<dbReference type="PROSITE" id="PS50297">
    <property type="entry name" value="ANK_REP_REGION"/>
    <property type="match status" value="2"/>
</dbReference>
<feature type="compositionally biased region" description="Basic and acidic residues" evidence="4">
    <location>
        <begin position="18"/>
        <end position="32"/>
    </location>
</feature>
<feature type="repeat" description="ANK" evidence="3">
    <location>
        <begin position="308"/>
        <end position="340"/>
    </location>
</feature>
<dbReference type="STRING" id="1344003.SAMN05445060_4001"/>
<keyword evidence="6" id="KW-1185">Reference proteome</keyword>
<dbReference type="Pfam" id="PF00023">
    <property type="entry name" value="Ank"/>
    <property type="match status" value="1"/>
</dbReference>
<dbReference type="OrthoDB" id="928522at2"/>
<dbReference type="SUPFAM" id="SSF48403">
    <property type="entry name" value="Ankyrin repeat"/>
    <property type="match status" value="1"/>
</dbReference>
<organism evidence="5 6">
    <name type="scientific">Williamsia sterculiae</name>
    <dbReference type="NCBI Taxonomy" id="1344003"/>
    <lineage>
        <taxon>Bacteria</taxon>
        <taxon>Bacillati</taxon>
        <taxon>Actinomycetota</taxon>
        <taxon>Actinomycetes</taxon>
        <taxon>Mycobacteriales</taxon>
        <taxon>Nocardiaceae</taxon>
        <taxon>Williamsia</taxon>
    </lineage>
</organism>
<dbReference type="InterPro" id="IPR050745">
    <property type="entry name" value="Multifunctional_regulatory"/>
</dbReference>
<dbReference type="PANTHER" id="PTHR24189:SF50">
    <property type="entry name" value="ANKYRIN REPEAT AND SOCS BOX PROTEIN 2"/>
    <property type="match status" value="1"/>
</dbReference>